<comment type="cofactor">
    <cofactor evidence="8">
        <name>heme c</name>
        <dbReference type="ChEBI" id="CHEBI:61717"/>
    </cofactor>
    <text evidence="8">Binds 1 heme c group covalently per subunit.</text>
</comment>
<evidence type="ECO:0000256" key="4">
    <source>
        <dbReference type="ARBA" id="ARBA00022723"/>
    </source>
</evidence>
<dbReference type="HOGENOM" id="CLU_078597_0_0_6"/>
<feature type="transmembrane region" description="Helical" evidence="9">
    <location>
        <begin position="219"/>
        <end position="237"/>
    </location>
</feature>
<feature type="domain" description="Cytochrome c" evidence="11">
    <location>
        <begin position="40"/>
        <end position="209"/>
    </location>
</feature>
<evidence type="ECO:0000259" key="11">
    <source>
        <dbReference type="PROSITE" id="PS51007"/>
    </source>
</evidence>
<dbReference type="PROSITE" id="PS51007">
    <property type="entry name" value="CYTC"/>
    <property type="match status" value="1"/>
</dbReference>
<dbReference type="RefSeq" id="WP_006747175.1">
    <property type="nucleotide sequence ID" value="NZ_CP007029.1"/>
</dbReference>
<protein>
    <submittedName>
        <fullName evidence="12">Cytochrome C</fullName>
    </submittedName>
</protein>
<keyword evidence="10" id="KW-0732">Signal</keyword>
<proteinExistence type="predicted"/>
<evidence type="ECO:0000313" key="12">
    <source>
        <dbReference type="EMBL" id="AHE99290.1"/>
    </source>
</evidence>
<dbReference type="SUPFAM" id="SSF46626">
    <property type="entry name" value="Cytochrome c"/>
    <property type="match status" value="1"/>
</dbReference>
<keyword evidence="2 8" id="KW-0349">Heme</keyword>
<dbReference type="PANTHER" id="PTHR10266:SF3">
    <property type="entry name" value="CYTOCHROME C1, HEME PROTEIN, MITOCHONDRIAL"/>
    <property type="match status" value="1"/>
</dbReference>
<reference evidence="12 13" key="1">
    <citation type="submission" date="2013-12" db="EMBL/GenBank/DDBJ databases">
        <authorList>
            <consortium name="DOE Joint Genome Institute"/>
            <person name="Muyzer G."/>
            <person name="Huntemann M."/>
            <person name="Han J."/>
            <person name="Chen A."/>
            <person name="Kyrpides N."/>
            <person name="Mavromatis K."/>
            <person name="Markowitz V."/>
            <person name="Palaniappan K."/>
            <person name="Ivanova N."/>
            <person name="Schaumberg A."/>
            <person name="Pati A."/>
            <person name="Liolios K."/>
            <person name="Nordberg H.P."/>
            <person name="Cantor M.N."/>
            <person name="Hua S.X."/>
            <person name="Woyke T."/>
        </authorList>
    </citation>
    <scope>NUCLEOTIDE SEQUENCE [LARGE SCALE GENOMIC DNA]</scope>
    <source>
        <strain evidence="12 13">ARh 1</strain>
    </source>
</reference>
<dbReference type="Gene3D" id="1.10.760.10">
    <property type="entry name" value="Cytochrome c-like domain"/>
    <property type="match status" value="1"/>
</dbReference>
<feature type="binding site" description="covalent" evidence="8">
    <location>
        <position position="53"/>
    </location>
    <ligand>
        <name>heme c</name>
        <dbReference type="ChEBI" id="CHEBI:61717"/>
    </ligand>
</feature>
<accession>W0DR11</accession>
<dbReference type="PRINTS" id="PR00603">
    <property type="entry name" value="CYTOCHROMEC1"/>
</dbReference>
<evidence type="ECO:0000256" key="3">
    <source>
        <dbReference type="ARBA" id="ARBA00022692"/>
    </source>
</evidence>
<keyword evidence="4 8" id="KW-0479">Metal-binding</keyword>
<dbReference type="Proteomes" id="UP000005289">
    <property type="component" value="Chromosome"/>
</dbReference>
<keyword evidence="5 9" id="KW-1133">Transmembrane helix</keyword>
<keyword evidence="3 9" id="KW-0812">Transmembrane</keyword>
<dbReference type="STRING" id="713585.THITH_14550"/>
<evidence type="ECO:0000256" key="6">
    <source>
        <dbReference type="ARBA" id="ARBA00023004"/>
    </source>
</evidence>
<dbReference type="OrthoDB" id="9798864at2"/>
<organism evidence="12 13">
    <name type="scientific">Thioalkalivibrio paradoxus ARh 1</name>
    <dbReference type="NCBI Taxonomy" id="713585"/>
    <lineage>
        <taxon>Bacteria</taxon>
        <taxon>Pseudomonadati</taxon>
        <taxon>Pseudomonadota</taxon>
        <taxon>Gammaproteobacteria</taxon>
        <taxon>Chromatiales</taxon>
        <taxon>Ectothiorhodospiraceae</taxon>
        <taxon>Thioalkalivibrio</taxon>
    </lineage>
</organism>
<sequence length="246" mass="27416">MKSLIAVLALAALALGPASLQAAGPSVPLDRVKVDVANQASLQRGAQLFFNYCVGCHSAQYMRYSRVGDDLGLTENQLIQSMIFATDEEGELVAPGSLITNAMSAAYGEEAFGIAPPDLTLVARVRGEDWLYSFLRSFYVDESRPLGVNNAVFENVAMPHPLWELQGWQEKQVNRDGQVRLQVAEAGMMTGPEYDRAIRDLVTFLSYLAEPMQLERQRIGMYVMLFLVVFLGLAYLLKKEYWKDVH</sequence>
<evidence type="ECO:0000313" key="13">
    <source>
        <dbReference type="Proteomes" id="UP000005289"/>
    </source>
</evidence>
<dbReference type="GO" id="GO:0009055">
    <property type="term" value="F:electron transfer activity"/>
    <property type="evidence" value="ECO:0007669"/>
    <property type="project" value="InterPro"/>
</dbReference>
<dbReference type="Gene3D" id="1.20.5.100">
    <property type="entry name" value="Cytochrome c1, transmembrane anchor, C-terminal"/>
    <property type="match status" value="1"/>
</dbReference>
<feature type="chain" id="PRO_5004787207" evidence="10">
    <location>
        <begin position="23"/>
        <end position="246"/>
    </location>
</feature>
<feature type="signal peptide" evidence="10">
    <location>
        <begin position="1"/>
        <end position="22"/>
    </location>
</feature>
<dbReference type="InterPro" id="IPR002326">
    <property type="entry name" value="Cyt_c1"/>
</dbReference>
<evidence type="ECO:0000256" key="1">
    <source>
        <dbReference type="ARBA" id="ARBA00004370"/>
    </source>
</evidence>
<dbReference type="InterPro" id="IPR036909">
    <property type="entry name" value="Cyt_c-like_dom_sf"/>
</dbReference>
<dbReference type="PANTHER" id="PTHR10266">
    <property type="entry name" value="CYTOCHROME C1"/>
    <property type="match status" value="1"/>
</dbReference>
<evidence type="ECO:0000256" key="5">
    <source>
        <dbReference type="ARBA" id="ARBA00022989"/>
    </source>
</evidence>
<dbReference type="Pfam" id="PF02167">
    <property type="entry name" value="Cytochrom_C1"/>
    <property type="match status" value="1"/>
</dbReference>
<dbReference type="InterPro" id="IPR009056">
    <property type="entry name" value="Cyt_c-like_dom"/>
</dbReference>
<evidence type="ECO:0000256" key="10">
    <source>
        <dbReference type="SAM" id="SignalP"/>
    </source>
</evidence>
<dbReference type="GO" id="GO:0016020">
    <property type="term" value="C:membrane"/>
    <property type="evidence" value="ECO:0007669"/>
    <property type="project" value="UniProtKB-SubCell"/>
</dbReference>
<feature type="binding site" description="covalent" evidence="8">
    <location>
        <position position="57"/>
    </location>
    <ligand>
        <name>heme c</name>
        <dbReference type="ChEBI" id="CHEBI:61717"/>
    </ligand>
</feature>
<name>W0DR11_9GAMM</name>
<feature type="binding site" description="covalent" evidence="8">
    <location>
        <position position="56"/>
    </location>
    <ligand>
        <name>heme c</name>
        <dbReference type="ChEBI" id="CHEBI:61717"/>
    </ligand>
</feature>
<dbReference type="AlphaFoldDB" id="W0DR11"/>
<keyword evidence="6 8" id="KW-0408">Iron</keyword>
<keyword evidence="13" id="KW-1185">Reference proteome</keyword>
<keyword evidence="7 9" id="KW-0472">Membrane</keyword>
<dbReference type="GO" id="GO:0046872">
    <property type="term" value="F:metal ion binding"/>
    <property type="evidence" value="ECO:0007669"/>
    <property type="project" value="UniProtKB-KW"/>
</dbReference>
<gene>
    <name evidence="12" type="ORF">THITH_14550</name>
</gene>
<comment type="subcellular location">
    <subcellularLocation>
        <location evidence="1">Membrane</location>
    </subcellularLocation>
</comment>
<evidence type="ECO:0000256" key="7">
    <source>
        <dbReference type="ARBA" id="ARBA00023136"/>
    </source>
</evidence>
<dbReference type="EMBL" id="CP007029">
    <property type="protein sequence ID" value="AHE99290.1"/>
    <property type="molecule type" value="Genomic_DNA"/>
</dbReference>
<evidence type="ECO:0000256" key="9">
    <source>
        <dbReference type="SAM" id="Phobius"/>
    </source>
</evidence>
<dbReference type="KEGG" id="tti:THITH_14550"/>
<evidence type="ECO:0000256" key="2">
    <source>
        <dbReference type="ARBA" id="ARBA00022617"/>
    </source>
</evidence>
<evidence type="ECO:0000256" key="8">
    <source>
        <dbReference type="PIRSR" id="PIRSR602326-1"/>
    </source>
</evidence>
<dbReference type="GO" id="GO:0020037">
    <property type="term" value="F:heme binding"/>
    <property type="evidence" value="ECO:0007669"/>
    <property type="project" value="InterPro"/>
</dbReference>